<keyword evidence="12" id="KW-1185">Reference proteome</keyword>
<evidence type="ECO:0000256" key="9">
    <source>
        <dbReference type="SAM" id="Phobius"/>
    </source>
</evidence>
<dbReference type="PANTHER" id="PTHR22950:SF458">
    <property type="entry name" value="SODIUM-COUPLED NEUTRAL AMINO ACID TRANSPORTER 11-RELATED"/>
    <property type="match status" value="1"/>
</dbReference>
<feature type="transmembrane region" description="Helical" evidence="9">
    <location>
        <begin position="517"/>
        <end position="537"/>
    </location>
</feature>
<organism evidence="11 12">
    <name type="scientific">Tetradesmus obliquus</name>
    <name type="common">Green alga</name>
    <name type="synonym">Acutodesmus obliquus</name>
    <dbReference type="NCBI Taxonomy" id="3088"/>
    <lineage>
        <taxon>Eukaryota</taxon>
        <taxon>Viridiplantae</taxon>
        <taxon>Chlorophyta</taxon>
        <taxon>core chlorophytes</taxon>
        <taxon>Chlorophyceae</taxon>
        <taxon>CS clade</taxon>
        <taxon>Sphaeropleales</taxon>
        <taxon>Scenedesmaceae</taxon>
        <taxon>Tetradesmus</taxon>
    </lineage>
</organism>
<dbReference type="PRINTS" id="PR01217">
    <property type="entry name" value="PRICHEXTENSN"/>
</dbReference>
<gene>
    <name evidence="11" type="ORF">OEZ85_009100</name>
</gene>
<accession>A0ABY8TKR3</accession>
<feature type="compositionally biased region" description="Pro residues" evidence="8">
    <location>
        <begin position="1207"/>
        <end position="1279"/>
    </location>
</feature>
<feature type="domain" description="Amino acid transporter transmembrane" evidence="10">
    <location>
        <begin position="67"/>
        <end position="401"/>
    </location>
</feature>
<reference evidence="11 12" key="1">
    <citation type="submission" date="2023-05" db="EMBL/GenBank/DDBJ databases">
        <title>A 100% complete, gapless, phased diploid assembly of the Scenedesmus obliquus UTEX 3031 genome.</title>
        <authorList>
            <person name="Biondi T.C."/>
            <person name="Hanschen E.R."/>
            <person name="Kwon T."/>
            <person name="Eng W."/>
            <person name="Kruse C.P.S."/>
            <person name="Koehler S.I."/>
            <person name="Kunde Y."/>
            <person name="Gleasner C.D."/>
            <person name="You Mak K.T."/>
            <person name="Polle J."/>
            <person name="Hovde B.T."/>
            <person name="Starkenburg S.R."/>
        </authorList>
    </citation>
    <scope>NUCLEOTIDE SEQUENCE [LARGE SCALE GENOMIC DNA]</scope>
    <source>
        <strain evidence="11 12">DOE0152z</strain>
    </source>
</reference>
<keyword evidence="4 9" id="KW-0812">Transmembrane</keyword>
<feature type="compositionally biased region" description="Pro residues" evidence="8">
    <location>
        <begin position="780"/>
        <end position="982"/>
    </location>
</feature>
<evidence type="ECO:0000259" key="10">
    <source>
        <dbReference type="Pfam" id="PF01490"/>
    </source>
</evidence>
<keyword evidence="6 9" id="KW-1133">Transmembrane helix</keyword>
<comment type="similarity">
    <text evidence="2">Belongs to the amino acid/polyamine transporter 2 family.</text>
</comment>
<feature type="compositionally biased region" description="Basic and acidic residues" evidence="8">
    <location>
        <begin position="20"/>
        <end position="29"/>
    </location>
</feature>
<protein>
    <recommendedName>
        <fullName evidence="10">Amino acid transporter transmembrane domain-containing protein</fullName>
    </recommendedName>
</protein>
<evidence type="ECO:0000256" key="2">
    <source>
        <dbReference type="ARBA" id="ARBA00008066"/>
    </source>
</evidence>
<feature type="transmembrane region" description="Helical" evidence="9">
    <location>
        <begin position="146"/>
        <end position="168"/>
    </location>
</feature>
<dbReference type="Proteomes" id="UP001244341">
    <property type="component" value="Chromosome 1b"/>
</dbReference>
<evidence type="ECO:0000313" key="11">
    <source>
        <dbReference type="EMBL" id="WIA09716.1"/>
    </source>
</evidence>
<feature type="transmembrane region" description="Helical" evidence="9">
    <location>
        <begin position="199"/>
        <end position="216"/>
    </location>
</feature>
<feature type="transmembrane region" description="Helical" evidence="9">
    <location>
        <begin position="473"/>
        <end position="496"/>
    </location>
</feature>
<dbReference type="EMBL" id="CP126208">
    <property type="protein sequence ID" value="WIA09716.1"/>
    <property type="molecule type" value="Genomic_DNA"/>
</dbReference>
<feature type="transmembrane region" description="Helical" evidence="9">
    <location>
        <begin position="274"/>
        <end position="295"/>
    </location>
</feature>
<feature type="compositionally biased region" description="Pro residues" evidence="8">
    <location>
        <begin position="1186"/>
        <end position="1199"/>
    </location>
</feature>
<evidence type="ECO:0000256" key="8">
    <source>
        <dbReference type="SAM" id="MobiDB-lite"/>
    </source>
</evidence>
<dbReference type="InterPro" id="IPR013057">
    <property type="entry name" value="AA_transpt_TM"/>
</dbReference>
<keyword evidence="3" id="KW-0813">Transport</keyword>
<name>A0ABY8TKR3_TETOB</name>
<feature type="transmembrane region" description="Helical" evidence="9">
    <location>
        <begin position="228"/>
        <end position="254"/>
    </location>
</feature>
<feature type="compositionally biased region" description="Pro residues" evidence="8">
    <location>
        <begin position="1037"/>
        <end position="1106"/>
    </location>
</feature>
<feature type="transmembrane region" description="Helical" evidence="9">
    <location>
        <begin position="316"/>
        <end position="339"/>
    </location>
</feature>
<evidence type="ECO:0000256" key="3">
    <source>
        <dbReference type="ARBA" id="ARBA00022448"/>
    </source>
</evidence>
<feature type="transmembrane region" description="Helical" evidence="9">
    <location>
        <begin position="345"/>
        <end position="367"/>
    </location>
</feature>
<feature type="region of interest" description="Disordered" evidence="8">
    <location>
        <begin position="431"/>
        <end position="458"/>
    </location>
</feature>
<feature type="region of interest" description="Disordered" evidence="8">
    <location>
        <begin position="744"/>
        <end position="1279"/>
    </location>
</feature>
<keyword evidence="7 9" id="KW-0472">Membrane</keyword>
<sequence>MQSMYAGGNGDSSAQLQSSRVRELAGTRDSVEESSQIDLLDVEQSGGALVAVENYTGGRYTPEGDQQDTFWPCTFNLSKVIMGAGMMAIPRAFNLLGLLPGLAIMALMACLTFFTLAGLISATAATQAGGSYGALVRKTVGGAAEYSLQLAVLANCYVMNVVFVVVFGDLLLGTAPEYAGLLPELLRMLGAAPDPTSCWWLGRPFVLGMLSLLVLLPLASMRSMEKLAVVNIIGVASNGLFAALVLALAGRAAALGQIKPPQLLPDLSQLGSSPVVVAIALASIVPVLLNCNVCHQSLHPLLPLLKPYSVARMQRLVATALCVCNVLYFTVTICAGLVFGDALDADVLANITVAAMGPLIGPAAAVVMSFAVRVGYLLSIIGSYVLLCYPLRQCIGDLMLPGSVHYSCSDNQVDCVNMASSSQGVTVEIPGHTGPAAQRRKPSAQAANPEDRYAPGAAPAAASGSQSWLQSNLYLILFCVGWVFFPCWWAAALLGAKAGHTGRRRLSRQERTAWQASIVLSLIGIALFLLFIIWYGADPQGAKATLIKYTGFGGPSNLQDATPSASPSPSPVLPAVLTKQKPRATLVVAAAGGCNDTMHDLLVNSVNSTLLGQAPADVQDNILVAKGLCINVTTAEPNRRLLAVVAKYEVLVNTTADTDAAALDTVNQILQNVTQPISPTANASQLAWCGDFCQQHESDIVMAQTGADIQYDIVNTCGQHTCSAGTLLGSKVLDSDEPSDALCCLPATPVPSPSPEAPSPSPVQPSPSPADPNAGAVDPSPSPADPSPSPADPSPSPADPSPSPADPSPSPADPSPSPADPSPSPADPSPSPADPSPSPADPSPSPVDPSPSPADPSPSPADPSPSPADPSPSPADPSPSPADPSPSPADPSPSPADPSPSPADPSPSPADPSPSPADPSPSPADPSPSPADPSPSPADPSPSPVDPSPSPADPSPSPADPSPSPADPSPSPVDPSPSPVGPSPSLMDPSPSPVDPSPSPVDPSPSPVDPSPSPADPSPSPVDPSPSPVDPSHSPVDPSPSPVDPSPSPVDPSPSPVDPSPSPVDPSPSPVDPSPSPVDPSPSPADPSPSPVDPSPSPVDPSPSPADPSLSPADPSPSPVDPSPSPVDPSPSPVDPSPSPVDPSPSPVDPSPSPVDPSPSPVDPSPSPVDPSPSPVDPSPSLVDPSPSPVDPSPSPVDPSPSTVDPSPSPVDPSPSPVDPSPSPVDPSPSPVDPSPSPVDPSPSPVDPSPSPVDPSPSPVDPSPSPVDPSPSPSTSPAR</sequence>
<evidence type="ECO:0000256" key="4">
    <source>
        <dbReference type="ARBA" id="ARBA00022692"/>
    </source>
</evidence>
<evidence type="ECO:0000256" key="6">
    <source>
        <dbReference type="ARBA" id="ARBA00022989"/>
    </source>
</evidence>
<evidence type="ECO:0000256" key="5">
    <source>
        <dbReference type="ARBA" id="ARBA00022970"/>
    </source>
</evidence>
<evidence type="ECO:0000256" key="1">
    <source>
        <dbReference type="ARBA" id="ARBA00004141"/>
    </source>
</evidence>
<feature type="transmembrane region" description="Helical" evidence="9">
    <location>
        <begin position="374"/>
        <end position="392"/>
    </location>
</feature>
<dbReference type="PANTHER" id="PTHR22950">
    <property type="entry name" value="AMINO ACID TRANSPORTER"/>
    <property type="match status" value="1"/>
</dbReference>
<keyword evidence="5" id="KW-0029">Amino-acid transport</keyword>
<comment type="subcellular location">
    <subcellularLocation>
        <location evidence="1">Membrane</location>
        <topology evidence="1">Multi-pass membrane protein</topology>
    </subcellularLocation>
</comment>
<feature type="compositionally biased region" description="Pro residues" evidence="8">
    <location>
        <begin position="1114"/>
        <end position="1178"/>
    </location>
</feature>
<feature type="compositionally biased region" description="Pro residues" evidence="8">
    <location>
        <begin position="990"/>
        <end position="1029"/>
    </location>
</feature>
<evidence type="ECO:0000256" key="7">
    <source>
        <dbReference type="ARBA" id="ARBA00023136"/>
    </source>
</evidence>
<feature type="compositionally biased region" description="Pro residues" evidence="8">
    <location>
        <begin position="748"/>
        <end position="770"/>
    </location>
</feature>
<proteinExistence type="inferred from homology"/>
<feature type="region of interest" description="Disordered" evidence="8">
    <location>
        <begin position="1"/>
        <end position="29"/>
    </location>
</feature>
<dbReference type="Pfam" id="PF01490">
    <property type="entry name" value="Aa_trans"/>
    <property type="match status" value="1"/>
</dbReference>
<feature type="transmembrane region" description="Helical" evidence="9">
    <location>
        <begin position="102"/>
        <end position="125"/>
    </location>
</feature>
<evidence type="ECO:0000313" key="12">
    <source>
        <dbReference type="Proteomes" id="UP001244341"/>
    </source>
</evidence>